<dbReference type="AlphaFoldDB" id="W7QJV4"/>
<protein>
    <recommendedName>
        <fullName evidence="1">PilZ domain-containing protein</fullName>
    </recommendedName>
</protein>
<dbReference type="InterPro" id="IPR009875">
    <property type="entry name" value="PilZ_domain"/>
</dbReference>
<reference evidence="2 3" key="1">
    <citation type="journal article" date="2014" name="Genome Announc.">
        <title>Draft Genome Sequence of the Agar-Degrading Bacterium Catenovulum sp. Strain DS-2, Isolated from Intestines of Haliotis diversicolor.</title>
        <authorList>
            <person name="Shan D."/>
            <person name="Li X."/>
            <person name="Gu Z."/>
            <person name="Wei G."/>
            <person name="Gao Z."/>
            <person name="Shao Z."/>
        </authorList>
    </citation>
    <scope>NUCLEOTIDE SEQUENCE [LARGE SCALE GENOMIC DNA]</scope>
    <source>
        <strain evidence="2 3">DS-2</strain>
    </source>
</reference>
<feature type="domain" description="PilZ" evidence="1">
    <location>
        <begin position="145"/>
        <end position="237"/>
    </location>
</feature>
<dbReference type="EMBL" id="ARZY01000001">
    <property type="protein sequence ID" value="EWH12171.1"/>
    <property type="molecule type" value="Genomic_DNA"/>
</dbReference>
<dbReference type="STRING" id="1328313.DS2_00570"/>
<dbReference type="RefSeq" id="WP_035012634.1">
    <property type="nucleotide sequence ID" value="NZ_ARZY01000001.1"/>
</dbReference>
<evidence type="ECO:0000259" key="1">
    <source>
        <dbReference type="Pfam" id="PF07238"/>
    </source>
</evidence>
<dbReference type="Pfam" id="PF07238">
    <property type="entry name" value="PilZ"/>
    <property type="match status" value="2"/>
</dbReference>
<keyword evidence="3" id="KW-1185">Reference proteome</keyword>
<dbReference type="OrthoDB" id="6378645at2"/>
<dbReference type="Gene3D" id="2.40.10.220">
    <property type="entry name" value="predicted glycosyltransferase like domains"/>
    <property type="match status" value="1"/>
</dbReference>
<dbReference type="eggNOG" id="ENOG502Z80T">
    <property type="taxonomic scope" value="Bacteria"/>
</dbReference>
<dbReference type="Proteomes" id="UP000019276">
    <property type="component" value="Unassembled WGS sequence"/>
</dbReference>
<name>W7QJV4_9ALTE</name>
<gene>
    <name evidence="2" type="ORF">DS2_00570</name>
</gene>
<feature type="domain" description="PilZ" evidence="1">
    <location>
        <begin position="478"/>
        <end position="580"/>
    </location>
</feature>
<accession>W7QJV4</accession>
<sequence length="796" mass="92299">MQPKKTKIDQAIQNIIEQLIKYYQKANFDKNYHALTEQLPTQKKFLIKQELARLFKPFDRSIDMSRDSSYPVKEFTWQGKRFYLDEIGRRIFLLEVEKFNNQYTEGVYERVTDEKIYAKFEKQFAFEQKIKEFEVEISELGRTTRRLEERLHCAKPITIHRQNGQTLESITSNISRSGCLLRVKPFAALLQDEIFNIDFSSMTAQFKFNGEPKATYQVKFLANTPDKDGSQRVGVQLCDNNYEWTQFLDKYVLENRAQYKVDISNAKNLAETRLLEAHLLNSSNWMCIFARTDQQQLKQLKYVLTNPKTEQLYKYFVDEHKLNRLNGVLVRLWPHLKAPSEAVAIVRFEQQGKIQFLAATLNKLIAEKQLASFVAFARQKGVLRLFMLRKYQISQEEKDDIKFSWFDNKQEADKALAPLSDVNQLISLYPLNQQESALELDKSYKLIGEKVKALSQYLAPSIKNHSIGHFNVQPKDARSESRYFYKTLVKLKQIDSKTSFEGVLIDLSQNGLSVTINNAAEHFEVSQIVSLTIAKFEQFGERNAIHNAFYQVVGINPKANSLHLRVFEDGNADNIRQFMALLIKTNRTLLSINDTYDKFVILQKALCIAFMTFYPAIAFGLTTPAKKAFHVARLLTANYQTTELVSLSDLQSPIHQQHISVFQLIYDEKRNPPFLRSISRFLKNQEAIEDEVAFNYISGRTDIRKQARAGANPRLQNQFIRKALSHDELKVFALNIQPSANNLINEINQELSYIARYNKHQADKIKQLANQINAIIEVVDTSCFWHAVGKIDINKF</sequence>
<dbReference type="GO" id="GO:0035438">
    <property type="term" value="F:cyclic-di-GMP binding"/>
    <property type="evidence" value="ECO:0007669"/>
    <property type="project" value="InterPro"/>
</dbReference>
<evidence type="ECO:0000313" key="3">
    <source>
        <dbReference type="Proteomes" id="UP000019276"/>
    </source>
</evidence>
<comment type="caution">
    <text evidence="2">The sequence shown here is derived from an EMBL/GenBank/DDBJ whole genome shotgun (WGS) entry which is preliminary data.</text>
</comment>
<proteinExistence type="predicted"/>
<evidence type="ECO:0000313" key="2">
    <source>
        <dbReference type="EMBL" id="EWH12171.1"/>
    </source>
</evidence>
<dbReference type="PATRIC" id="fig|1328313.3.peg.122"/>
<organism evidence="2 3">
    <name type="scientific">Catenovulum agarivorans DS-2</name>
    <dbReference type="NCBI Taxonomy" id="1328313"/>
    <lineage>
        <taxon>Bacteria</taxon>
        <taxon>Pseudomonadati</taxon>
        <taxon>Pseudomonadota</taxon>
        <taxon>Gammaproteobacteria</taxon>
        <taxon>Alteromonadales</taxon>
        <taxon>Alteromonadaceae</taxon>
        <taxon>Catenovulum</taxon>
    </lineage>
</organism>